<keyword evidence="5" id="KW-1185">Reference proteome</keyword>
<accession>A0ABV1JM68</accession>
<feature type="transmembrane region" description="Helical" evidence="2">
    <location>
        <begin position="586"/>
        <end position="607"/>
    </location>
</feature>
<feature type="signal peptide" evidence="3">
    <location>
        <begin position="1"/>
        <end position="33"/>
    </location>
</feature>
<sequence length="610" mass="65493">MNEPRNRIFNSSNSRHVCSVVVAAFSIQTVALADVAMPPPAQHQNASFPSEQALRNMGYNPDTGVWRVNAQNTGRAEVKKDGGTITGSQPKTVTATGVHGEKAQIATVQRHDVSVSKLQTASNAISVGVGFSNAANSALPFVRQMGESIAKGNYGDAAWNAVQALANAADGFFSSPVKSVTNLFESTANGYLDGKNEVHTEKTDREANAVAAKKVAAKAKAAQAQAERAGDFRAAVANAAAAKAATAAAEAERAEELAKEQLKPKNENGKVLKPFLIRFQEVGYRYAANGNGGEVLEEEPKWTIAYLENNGGDLIYGYFYDQERWGETVNINAYGFKTTYKFKYKNTPKYMSNGVYKGYYYIGLSVKAYSPDSKGIKIAPDPNPENFMLNQQEVAGILNRMLEDQNTNHAELMKQLAKLGGVIDQATTANSFAPATALSAPFTPEGSNVPQQTLFKLDDKGNVTATAIPRPDLKPNSSQAPARQTVAPAPTVGHNNVTPAPSEQNGEQTAPSGQQNRPETEAGGNPPENYDYEDLIIPERTMDLGKLKPVDAFATDGVCPSGVNVQMGLLGTIDVNYDEACRILRLLRPIIILATMITCSMMAYAAVKEL</sequence>
<keyword evidence="2" id="KW-0812">Transmembrane</keyword>
<feature type="compositionally biased region" description="Polar residues" evidence="1">
    <location>
        <begin position="493"/>
        <end position="517"/>
    </location>
</feature>
<gene>
    <name evidence="4" type="ORF">ABM124_09820</name>
</gene>
<protein>
    <submittedName>
        <fullName evidence="4">Virulence factor TspB C-terminal domain-related protein</fullName>
    </submittedName>
</protein>
<keyword evidence="2" id="KW-1133">Transmembrane helix</keyword>
<dbReference type="NCBIfam" id="NF041109">
    <property type="entry name" value="VF_TspB_C_term"/>
    <property type="match status" value="1"/>
</dbReference>
<evidence type="ECO:0000256" key="2">
    <source>
        <dbReference type="SAM" id="Phobius"/>
    </source>
</evidence>
<proteinExistence type="predicted"/>
<dbReference type="RefSeq" id="WP_349273435.1">
    <property type="nucleotide sequence ID" value="NZ_JBECZB010000016.1"/>
</dbReference>
<comment type="caution">
    <text evidence="4">The sequence shown here is derived from an EMBL/GenBank/DDBJ whole genome shotgun (WGS) entry which is preliminary data.</text>
</comment>
<evidence type="ECO:0000313" key="4">
    <source>
        <dbReference type="EMBL" id="MEQ3511575.1"/>
    </source>
</evidence>
<feature type="region of interest" description="Disordered" evidence="1">
    <location>
        <begin position="465"/>
        <end position="530"/>
    </location>
</feature>
<organism evidence="4 5">
    <name type="scientific">Neisseria polysaccharea</name>
    <dbReference type="NCBI Taxonomy" id="489"/>
    <lineage>
        <taxon>Bacteria</taxon>
        <taxon>Pseudomonadati</taxon>
        <taxon>Pseudomonadota</taxon>
        <taxon>Betaproteobacteria</taxon>
        <taxon>Neisseriales</taxon>
        <taxon>Neisseriaceae</taxon>
        <taxon>Neisseria</taxon>
    </lineage>
</organism>
<keyword evidence="2" id="KW-0472">Membrane</keyword>
<evidence type="ECO:0000313" key="5">
    <source>
        <dbReference type="Proteomes" id="UP001447151"/>
    </source>
</evidence>
<evidence type="ECO:0000256" key="3">
    <source>
        <dbReference type="SAM" id="SignalP"/>
    </source>
</evidence>
<name>A0ABV1JM68_NEIPO</name>
<keyword evidence="3" id="KW-0732">Signal</keyword>
<feature type="chain" id="PRO_5046749780" evidence="3">
    <location>
        <begin position="34"/>
        <end position="610"/>
    </location>
</feature>
<evidence type="ECO:0000256" key="1">
    <source>
        <dbReference type="SAM" id="MobiDB-lite"/>
    </source>
</evidence>
<reference evidence="4 5" key="1">
    <citation type="submission" date="2024-05" db="EMBL/GenBank/DDBJ databases">
        <authorList>
            <person name="Matzinger S.R."/>
            <person name="Bankers L."/>
            <person name="Rossheim A."/>
            <person name="Hetherington-Rauth M.C."/>
            <person name="Smith A."/>
            <person name="Baird S."/>
            <person name="Polanco D."/>
        </authorList>
    </citation>
    <scope>NUCLEOTIDE SEQUENCE [LARGE SCALE GENOMIC DNA]</scope>
    <source>
        <strain evidence="4 5">2024CJ-00066</strain>
    </source>
</reference>
<dbReference type="EMBL" id="JBECZB010000016">
    <property type="protein sequence ID" value="MEQ3511575.1"/>
    <property type="molecule type" value="Genomic_DNA"/>
</dbReference>
<dbReference type="Proteomes" id="UP001447151">
    <property type="component" value="Unassembled WGS sequence"/>
</dbReference>